<evidence type="ECO:0000313" key="1">
    <source>
        <dbReference type="EMBL" id="CAG8614642.1"/>
    </source>
</evidence>
<feature type="non-terminal residue" evidence="1">
    <location>
        <position position="180"/>
    </location>
</feature>
<dbReference type="EMBL" id="CAJVPK010002563">
    <property type="protein sequence ID" value="CAG8614642.1"/>
    <property type="molecule type" value="Genomic_DNA"/>
</dbReference>
<sequence>SFILLHNHHRNNDDYSNSNDDDDESFHSVNINEYDVNSIHSSNSSIGDYRTKFNTTTKHIGCIWHINLSELSLNNPSKHIYITTLHNIYSYYLNSNIIQFGDNKQLSFEIIKEIEFLTIKYQMATTIQYKYFEVKFSGQTIYNNNLYKAIQNFQLQNKNHSNDVAKLYTKLFELSLDNPI</sequence>
<protein>
    <submittedName>
        <fullName evidence="1">299_t:CDS:1</fullName>
    </submittedName>
</protein>
<evidence type="ECO:0000313" key="2">
    <source>
        <dbReference type="Proteomes" id="UP000789706"/>
    </source>
</evidence>
<accession>A0A9N9CXF4</accession>
<proteinExistence type="predicted"/>
<comment type="caution">
    <text evidence="1">The sequence shown here is derived from an EMBL/GenBank/DDBJ whole genome shotgun (WGS) entry which is preliminary data.</text>
</comment>
<reference evidence="1" key="1">
    <citation type="submission" date="2021-06" db="EMBL/GenBank/DDBJ databases">
        <authorList>
            <person name="Kallberg Y."/>
            <person name="Tangrot J."/>
            <person name="Rosling A."/>
        </authorList>
    </citation>
    <scope>NUCLEOTIDE SEQUENCE</scope>
    <source>
        <strain evidence="1">AZ414A</strain>
    </source>
</reference>
<name>A0A9N9CXF4_9GLOM</name>
<dbReference type="AlphaFoldDB" id="A0A9N9CXF4"/>
<organism evidence="1 2">
    <name type="scientific">Diversispora eburnea</name>
    <dbReference type="NCBI Taxonomy" id="1213867"/>
    <lineage>
        <taxon>Eukaryota</taxon>
        <taxon>Fungi</taxon>
        <taxon>Fungi incertae sedis</taxon>
        <taxon>Mucoromycota</taxon>
        <taxon>Glomeromycotina</taxon>
        <taxon>Glomeromycetes</taxon>
        <taxon>Diversisporales</taxon>
        <taxon>Diversisporaceae</taxon>
        <taxon>Diversispora</taxon>
    </lineage>
</organism>
<dbReference type="Proteomes" id="UP000789706">
    <property type="component" value="Unassembled WGS sequence"/>
</dbReference>
<gene>
    <name evidence="1" type="ORF">DEBURN_LOCUS10117</name>
</gene>
<keyword evidence="2" id="KW-1185">Reference proteome</keyword>
<dbReference type="OrthoDB" id="2431635at2759"/>